<protein>
    <recommendedName>
        <fullName evidence="2">HIT domain-containing protein</fullName>
    </recommendedName>
</protein>
<dbReference type="RefSeq" id="WP_076758928.1">
    <property type="nucleotide sequence ID" value="NZ_FTPL01000003.1"/>
</dbReference>
<evidence type="ECO:0000259" key="2">
    <source>
        <dbReference type="PROSITE" id="PS51084"/>
    </source>
</evidence>
<dbReference type="InterPro" id="IPR011146">
    <property type="entry name" value="HIT-like"/>
</dbReference>
<feature type="domain" description="HIT" evidence="2">
    <location>
        <begin position="1"/>
        <end position="70"/>
    </location>
</feature>
<dbReference type="Proteomes" id="UP000187550">
    <property type="component" value="Unassembled WGS sequence"/>
</dbReference>
<accession>A0A1U7PPE5</accession>
<reference evidence="4" key="1">
    <citation type="submission" date="2017-01" db="EMBL/GenBank/DDBJ databases">
        <authorList>
            <person name="Varghese N."/>
            <person name="Submissions S."/>
        </authorList>
    </citation>
    <scope>NUCLEOTIDE SEQUENCE [LARGE SCALE GENOMIC DNA]</scope>
    <source>
        <strain evidence="4">MNA4</strain>
    </source>
</reference>
<evidence type="ECO:0000313" key="3">
    <source>
        <dbReference type="EMBL" id="SIT88179.1"/>
    </source>
</evidence>
<evidence type="ECO:0000313" key="4">
    <source>
        <dbReference type="Proteomes" id="UP000187550"/>
    </source>
</evidence>
<dbReference type="GO" id="GO:0003824">
    <property type="term" value="F:catalytic activity"/>
    <property type="evidence" value="ECO:0007669"/>
    <property type="project" value="InterPro"/>
</dbReference>
<keyword evidence="4" id="KW-1185">Reference proteome</keyword>
<organism evidence="3 4">
    <name type="scientific">Edaphobacillus lindanitolerans</name>
    <dbReference type="NCBI Taxonomy" id="550447"/>
    <lineage>
        <taxon>Bacteria</taxon>
        <taxon>Bacillati</taxon>
        <taxon>Bacillota</taxon>
        <taxon>Bacilli</taxon>
        <taxon>Bacillales</taxon>
        <taxon>Bacillaceae</taxon>
        <taxon>Edaphobacillus</taxon>
    </lineage>
</organism>
<gene>
    <name evidence="3" type="ORF">SAMN05428946_2235</name>
</gene>
<dbReference type="AlphaFoldDB" id="A0A1U7PPE5"/>
<evidence type="ECO:0000256" key="1">
    <source>
        <dbReference type="PROSITE-ProRule" id="PRU00464"/>
    </source>
</evidence>
<name>A0A1U7PPE5_9BACI</name>
<proteinExistence type="predicted"/>
<dbReference type="PROSITE" id="PS51084">
    <property type="entry name" value="HIT_2"/>
    <property type="match status" value="1"/>
</dbReference>
<dbReference type="EMBL" id="FTPL01000003">
    <property type="protein sequence ID" value="SIT88179.1"/>
    <property type="molecule type" value="Genomic_DNA"/>
</dbReference>
<dbReference type="InterPro" id="IPR036265">
    <property type="entry name" value="HIT-like_sf"/>
</dbReference>
<dbReference type="Gene3D" id="3.30.428.10">
    <property type="entry name" value="HIT-like"/>
    <property type="match status" value="1"/>
</dbReference>
<dbReference type="STRING" id="550447.SAMN05428946_2235"/>
<dbReference type="SUPFAM" id="SSF54197">
    <property type="entry name" value="HIT-like"/>
    <property type="match status" value="1"/>
</dbReference>
<sequence length="101" mass="11340">MITDRQLVIDNLEDKLKAFTHAVGGELTSEADFVISNDGITVFQEGGLFKDVEHYHMHIVPRFKGDDFQWVEPDIDRSAIDFASLEEKLRDALTGREGAGC</sequence>
<feature type="short sequence motif" description="Histidine triad motif" evidence="1">
    <location>
        <begin position="54"/>
        <end position="58"/>
    </location>
</feature>